<feature type="region of interest" description="Disordered" evidence="1">
    <location>
        <begin position="79"/>
        <end position="173"/>
    </location>
</feature>
<gene>
    <name evidence="2" type="ORF">DM01DRAFT_1031288</name>
</gene>
<dbReference type="Proteomes" id="UP000242146">
    <property type="component" value="Unassembled WGS sequence"/>
</dbReference>
<proteinExistence type="predicted"/>
<sequence length="173" mass="19362">MPSPPLPQTTMSMNRLYSPKGVHQRTQSVPENKDPYAALRQLGERQRQPIEPPPIDNDPYEALRELNHHSIPTTFAYSAQRVSWKPPPKSPNMSESSDNSSWQGYSFSTPHADDDEWAEAEPFSPEEEDDLMTQLSTGTTPSSASSTKQPDLFGDLDPLAKYKSARPSMPPLH</sequence>
<evidence type="ECO:0000256" key="1">
    <source>
        <dbReference type="SAM" id="MobiDB-lite"/>
    </source>
</evidence>
<evidence type="ECO:0000313" key="3">
    <source>
        <dbReference type="Proteomes" id="UP000242146"/>
    </source>
</evidence>
<feature type="compositionally biased region" description="Low complexity" evidence="1">
    <location>
        <begin position="91"/>
        <end position="101"/>
    </location>
</feature>
<feature type="region of interest" description="Disordered" evidence="1">
    <location>
        <begin position="1"/>
        <end position="67"/>
    </location>
</feature>
<organism evidence="2 3">
    <name type="scientific">Hesseltinella vesiculosa</name>
    <dbReference type="NCBI Taxonomy" id="101127"/>
    <lineage>
        <taxon>Eukaryota</taxon>
        <taxon>Fungi</taxon>
        <taxon>Fungi incertae sedis</taxon>
        <taxon>Mucoromycota</taxon>
        <taxon>Mucoromycotina</taxon>
        <taxon>Mucoromycetes</taxon>
        <taxon>Mucorales</taxon>
        <taxon>Cunninghamellaceae</taxon>
        <taxon>Hesseltinella</taxon>
    </lineage>
</organism>
<feature type="compositionally biased region" description="Low complexity" evidence="1">
    <location>
        <begin position="136"/>
        <end position="147"/>
    </location>
</feature>
<reference evidence="2 3" key="1">
    <citation type="submission" date="2016-07" db="EMBL/GenBank/DDBJ databases">
        <title>Pervasive Adenine N6-methylation of Active Genes in Fungi.</title>
        <authorList>
            <consortium name="DOE Joint Genome Institute"/>
            <person name="Mondo S.J."/>
            <person name="Dannebaum R.O."/>
            <person name="Kuo R.C."/>
            <person name="Labutti K."/>
            <person name="Haridas S."/>
            <person name="Kuo A."/>
            <person name="Salamov A."/>
            <person name="Ahrendt S.R."/>
            <person name="Lipzen A."/>
            <person name="Sullivan W."/>
            <person name="Andreopoulos W.B."/>
            <person name="Clum A."/>
            <person name="Lindquist E."/>
            <person name="Daum C."/>
            <person name="Ramamoorthy G.K."/>
            <person name="Gryganskyi A."/>
            <person name="Culley D."/>
            <person name="Magnuson J.K."/>
            <person name="James T.Y."/>
            <person name="O'Malley M.A."/>
            <person name="Stajich J.E."/>
            <person name="Spatafora J.W."/>
            <person name="Visel A."/>
            <person name="Grigoriev I.V."/>
        </authorList>
    </citation>
    <scope>NUCLEOTIDE SEQUENCE [LARGE SCALE GENOMIC DNA]</scope>
    <source>
        <strain evidence="2 3">NRRL 3301</strain>
    </source>
</reference>
<dbReference type="EMBL" id="MCGT01000012">
    <property type="protein sequence ID" value="ORX55103.1"/>
    <property type="molecule type" value="Genomic_DNA"/>
</dbReference>
<keyword evidence="3" id="KW-1185">Reference proteome</keyword>
<name>A0A1X2GKK1_9FUNG</name>
<accession>A0A1X2GKK1</accession>
<evidence type="ECO:0000313" key="2">
    <source>
        <dbReference type="EMBL" id="ORX55103.1"/>
    </source>
</evidence>
<comment type="caution">
    <text evidence="2">The sequence shown here is derived from an EMBL/GenBank/DDBJ whole genome shotgun (WGS) entry which is preliminary data.</text>
</comment>
<protein>
    <submittedName>
        <fullName evidence="2">Uncharacterized protein</fullName>
    </submittedName>
</protein>
<feature type="compositionally biased region" description="Acidic residues" evidence="1">
    <location>
        <begin position="113"/>
        <end position="131"/>
    </location>
</feature>
<dbReference type="AlphaFoldDB" id="A0A1X2GKK1"/>